<proteinExistence type="predicted"/>
<name>A0A699XJ01_TANCI</name>
<dbReference type="AlphaFoldDB" id="A0A699XJ01"/>
<comment type="caution">
    <text evidence="1">The sequence shown here is derived from an EMBL/GenBank/DDBJ whole genome shotgun (WGS) entry which is preliminary data.</text>
</comment>
<reference evidence="1" key="1">
    <citation type="journal article" date="2019" name="Sci. Rep.">
        <title>Draft genome of Tanacetum cinerariifolium, the natural source of mosquito coil.</title>
        <authorList>
            <person name="Yamashiro T."/>
            <person name="Shiraishi A."/>
            <person name="Satake H."/>
            <person name="Nakayama K."/>
        </authorList>
    </citation>
    <scope>NUCLEOTIDE SEQUENCE</scope>
</reference>
<gene>
    <name evidence="1" type="ORF">Tci_931874</name>
</gene>
<organism evidence="1">
    <name type="scientific">Tanacetum cinerariifolium</name>
    <name type="common">Dalmatian daisy</name>
    <name type="synonym">Chrysanthemum cinerariifolium</name>
    <dbReference type="NCBI Taxonomy" id="118510"/>
    <lineage>
        <taxon>Eukaryota</taxon>
        <taxon>Viridiplantae</taxon>
        <taxon>Streptophyta</taxon>
        <taxon>Embryophyta</taxon>
        <taxon>Tracheophyta</taxon>
        <taxon>Spermatophyta</taxon>
        <taxon>Magnoliopsida</taxon>
        <taxon>eudicotyledons</taxon>
        <taxon>Gunneridae</taxon>
        <taxon>Pentapetalae</taxon>
        <taxon>asterids</taxon>
        <taxon>campanulids</taxon>
        <taxon>Asterales</taxon>
        <taxon>Asteraceae</taxon>
        <taxon>Asteroideae</taxon>
        <taxon>Anthemideae</taxon>
        <taxon>Anthemidinae</taxon>
        <taxon>Tanacetum</taxon>
    </lineage>
</organism>
<accession>A0A699XJ01</accession>
<feature type="non-terminal residue" evidence="1">
    <location>
        <position position="82"/>
    </location>
</feature>
<dbReference type="EMBL" id="BKCJ011870936">
    <property type="protein sequence ID" value="GFD59905.1"/>
    <property type="molecule type" value="Genomic_DNA"/>
</dbReference>
<protein>
    <submittedName>
        <fullName evidence="1">Uncharacterized protein</fullName>
    </submittedName>
</protein>
<evidence type="ECO:0000313" key="1">
    <source>
        <dbReference type="EMBL" id="GFD59905.1"/>
    </source>
</evidence>
<sequence length="82" mass="8413">MKSAEYGVLCDLGPYFDCVICLCGADACGCALDQGFDFDCDGDCSCDACSSFLPSPGLSSAPSTRACVRLPTSSYLLSTSSA</sequence>